<dbReference type="RefSeq" id="WP_055424743.1">
    <property type="nucleotide sequence ID" value="NZ_FCOR01000002.1"/>
</dbReference>
<dbReference type="InterPro" id="IPR015424">
    <property type="entry name" value="PyrdxlP-dep_Trfase"/>
</dbReference>
<dbReference type="Gene3D" id="3.40.640.10">
    <property type="entry name" value="Type I PLP-dependent aspartate aminotransferase-like (Major domain)"/>
    <property type="match status" value="1"/>
</dbReference>
<dbReference type="PANTHER" id="PTHR30244:SF34">
    <property type="entry name" value="DTDP-4-AMINO-4,6-DIDEOXYGALACTOSE TRANSAMINASE"/>
    <property type="match status" value="1"/>
</dbReference>
<dbReference type="GO" id="GO:0030170">
    <property type="term" value="F:pyridoxal phosphate binding"/>
    <property type="evidence" value="ECO:0007669"/>
    <property type="project" value="TreeGrafter"/>
</dbReference>
<dbReference type="CDD" id="cd00616">
    <property type="entry name" value="AHBA_syn"/>
    <property type="match status" value="1"/>
</dbReference>
<dbReference type="PIRSF" id="PIRSF000390">
    <property type="entry name" value="PLP_StrS"/>
    <property type="match status" value="1"/>
</dbReference>
<dbReference type="InterPro" id="IPR015422">
    <property type="entry name" value="PyrdxlP-dep_Trfase_small"/>
</dbReference>
<evidence type="ECO:0000256" key="2">
    <source>
        <dbReference type="PIRSR" id="PIRSR000390-1"/>
    </source>
</evidence>
<dbReference type="InterPro" id="IPR015421">
    <property type="entry name" value="PyrdxlP-dep_Trfase_major"/>
</dbReference>
<comment type="similarity">
    <text evidence="1 4">Belongs to the DegT/DnrJ/EryC1 family.</text>
</comment>
<dbReference type="EMBL" id="FCOR01000002">
    <property type="protein sequence ID" value="CVK15509.1"/>
    <property type="molecule type" value="Genomic_DNA"/>
</dbReference>
<evidence type="ECO:0000256" key="4">
    <source>
        <dbReference type="RuleBase" id="RU004508"/>
    </source>
</evidence>
<dbReference type="STRING" id="1586267.GCA_001418685_00333"/>
<reference evidence="5 6" key="1">
    <citation type="submission" date="2016-01" db="EMBL/GenBank/DDBJ databases">
        <authorList>
            <person name="McClelland M."/>
            <person name="Jain A."/>
            <person name="Saraogi P."/>
            <person name="Mendelson R."/>
            <person name="Westerman R."/>
            <person name="SanMiguel P."/>
            <person name="Csonka L."/>
        </authorList>
    </citation>
    <scope>NUCLEOTIDE SEQUENCE [LARGE SCALE GENOMIC DNA]</scope>
    <source>
        <strain evidence="5 6">R-53146</strain>
    </source>
</reference>
<keyword evidence="3 4" id="KW-0663">Pyridoxal phosphate</keyword>
<proteinExistence type="inferred from homology"/>
<sequence>MPGYELWGEEEKKHLNDIIESGILMRYNFESVRNNHWKAREFEQAIQKRMHVKHVQLTSSGTTALLTALNSAGVGAGDEVILPTFTFVASFEAVLSAGAIPILVDIDETLTMDPKAVEKAISPRTKVIMPVHMCGAMADVSALKELAKKYNLLLIEDACQSFGGTYRGKYLGTIGDLGCFSFDFVKTVTCGEGGAVLTNKEEYYVNADQYTDHGHDHLGNNRGAENHPYLGLNYRISELHAAVGLAQFEKLDKILSIQRKNKKVLKDALKEVDGVNFRILPDEAGDNASFLSIFLPNKDLAKEVSLELSSKGIGNAYWYDNNWHYIRKWDHLKLLRTLAPLYKEHKELLPNYANADFSQSDVIISKTVTIPISLLWTDEELAKKSEIIKSIVSNVLANK</sequence>
<dbReference type="Proteomes" id="UP000182761">
    <property type="component" value="Unassembled WGS sequence"/>
</dbReference>
<feature type="modified residue" description="N6-(pyridoxal phosphate)lysine" evidence="3">
    <location>
        <position position="186"/>
    </location>
</feature>
<organism evidence="5 6">
    <name type="scientific">Apibacter mensalis</name>
    <dbReference type="NCBI Taxonomy" id="1586267"/>
    <lineage>
        <taxon>Bacteria</taxon>
        <taxon>Pseudomonadati</taxon>
        <taxon>Bacteroidota</taxon>
        <taxon>Flavobacteriia</taxon>
        <taxon>Flavobacteriales</taxon>
        <taxon>Weeksellaceae</taxon>
        <taxon>Apibacter</taxon>
    </lineage>
</organism>
<dbReference type="Pfam" id="PF01041">
    <property type="entry name" value="DegT_DnrJ_EryC1"/>
    <property type="match status" value="1"/>
</dbReference>
<dbReference type="OrthoDB" id="9804264at2"/>
<evidence type="ECO:0000256" key="3">
    <source>
        <dbReference type="PIRSR" id="PIRSR000390-2"/>
    </source>
</evidence>
<dbReference type="PANTHER" id="PTHR30244">
    <property type="entry name" value="TRANSAMINASE"/>
    <property type="match status" value="1"/>
</dbReference>
<evidence type="ECO:0000313" key="5">
    <source>
        <dbReference type="EMBL" id="CVK15509.1"/>
    </source>
</evidence>
<name>A0A0X8XXI9_9FLAO</name>
<dbReference type="InterPro" id="IPR000653">
    <property type="entry name" value="DegT/StrS_aminotransferase"/>
</dbReference>
<gene>
    <name evidence="5" type="ORF">Ga0061079_10255</name>
</gene>
<evidence type="ECO:0000313" key="6">
    <source>
        <dbReference type="Proteomes" id="UP000182761"/>
    </source>
</evidence>
<dbReference type="Gene3D" id="3.90.1150.10">
    <property type="entry name" value="Aspartate Aminotransferase, domain 1"/>
    <property type="match status" value="1"/>
</dbReference>
<dbReference type="SUPFAM" id="SSF53383">
    <property type="entry name" value="PLP-dependent transferases"/>
    <property type="match status" value="1"/>
</dbReference>
<dbReference type="GO" id="GO:0008483">
    <property type="term" value="F:transaminase activity"/>
    <property type="evidence" value="ECO:0007669"/>
    <property type="project" value="TreeGrafter"/>
</dbReference>
<keyword evidence="6" id="KW-1185">Reference proteome</keyword>
<evidence type="ECO:0000256" key="1">
    <source>
        <dbReference type="ARBA" id="ARBA00037999"/>
    </source>
</evidence>
<dbReference type="GO" id="GO:0000271">
    <property type="term" value="P:polysaccharide biosynthetic process"/>
    <property type="evidence" value="ECO:0007669"/>
    <property type="project" value="TreeGrafter"/>
</dbReference>
<accession>A0A0X8XXI9</accession>
<protein>
    <submittedName>
        <fullName evidence="5">dTDP-4-amino-4,6-dideoxygalactose transaminase</fullName>
    </submittedName>
</protein>
<feature type="active site" description="Proton acceptor" evidence="2">
    <location>
        <position position="186"/>
    </location>
</feature>
<dbReference type="AlphaFoldDB" id="A0A0X8XXI9"/>